<dbReference type="InterPro" id="IPR003690">
    <property type="entry name" value="MTERF"/>
</dbReference>
<organism evidence="4 5">
    <name type="scientific">Capsicum annuum</name>
    <name type="common">Capsicum pepper</name>
    <dbReference type="NCBI Taxonomy" id="4072"/>
    <lineage>
        <taxon>Eukaryota</taxon>
        <taxon>Viridiplantae</taxon>
        <taxon>Streptophyta</taxon>
        <taxon>Embryophyta</taxon>
        <taxon>Tracheophyta</taxon>
        <taxon>Spermatophyta</taxon>
        <taxon>Magnoliopsida</taxon>
        <taxon>eudicotyledons</taxon>
        <taxon>Gunneridae</taxon>
        <taxon>Pentapetalae</taxon>
        <taxon>asterids</taxon>
        <taxon>lamiids</taxon>
        <taxon>Solanales</taxon>
        <taxon>Solanaceae</taxon>
        <taxon>Solanoideae</taxon>
        <taxon>Capsiceae</taxon>
        <taxon>Capsicum</taxon>
    </lineage>
</organism>
<reference evidence="4 5" key="1">
    <citation type="journal article" date="2014" name="Nat. Genet.">
        <title>Genome sequence of the hot pepper provides insights into the evolution of pungency in Capsicum species.</title>
        <authorList>
            <person name="Kim S."/>
            <person name="Park M."/>
            <person name="Yeom S.I."/>
            <person name="Kim Y.M."/>
            <person name="Lee J.M."/>
            <person name="Lee H.A."/>
            <person name="Seo E."/>
            <person name="Choi J."/>
            <person name="Cheong K."/>
            <person name="Kim K.T."/>
            <person name="Jung K."/>
            <person name="Lee G.W."/>
            <person name="Oh S.K."/>
            <person name="Bae C."/>
            <person name="Kim S.B."/>
            <person name="Lee H.Y."/>
            <person name="Kim S.Y."/>
            <person name="Kim M.S."/>
            <person name="Kang B.C."/>
            <person name="Jo Y.D."/>
            <person name="Yang H.B."/>
            <person name="Jeong H.J."/>
            <person name="Kang W.H."/>
            <person name="Kwon J.K."/>
            <person name="Shin C."/>
            <person name="Lim J.Y."/>
            <person name="Park J.H."/>
            <person name="Huh J.H."/>
            <person name="Kim J.S."/>
            <person name="Kim B.D."/>
            <person name="Cohen O."/>
            <person name="Paran I."/>
            <person name="Suh M.C."/>
            <person name="Lee S.B."/>
            <person name="Kim Y.K."/>
            <person name="Shin Y."/>
            <person name="Noh S.J."/>
            <person name="Park J."/>
            <person name="Seo Y.S."/>
            <person name="Kwon S.Y."/>
            <person name="Kim H.A."/>
            <person name="Park J.M."/>
            <person name="Kim H.J."/>
            <person name="Choi S.B."/>
            <person name="Bosland P.W."/>
            <person name="Reeves G."/>
            <person name="Jo S.H."/>
            <person name="Lee B.W."/>
            <person name="Cho H.T."/>
            <person name="Choi H.S."/>
            <person name="Lee M.S."/>
            <person name="Yu Y."/>
            <person name="Do Choi Y."/>
            <person name="Park B.S."/>
            <person name="van Deynze A."/>
            <person name="Ashrafi H."/>
            <person name="Hill T."/>
            <person name="Kim W.T."/>
            <person name="Pai H.S."/>
            <person name="Ahn H.K."/>
            <person name="Yeam I."/>
            <person name="Giovannoni J.J."/>
            <person name="Rose J.K."/>
            <person name="Sorensen I."/>
            <person name="Lee S.J."/>
            <person name="Kim R.W."/>
            <person name="Choi I.Y."/>
            <person name="Choi B.S."/>
            <person name="Lim J.S."/>
            <person name="Lee Y.H."/>
            <person name="Choi D."/>
        </authorList>
    </citation>
    <scope>NUCLEOTIDE SEQUENCE [LARGE SCALE GENOMIC DNA]</scope>
    <source>
        <strain evidence="5">cv. CM334</strain>
    </source>
</reference>
<dbReference type="Pfam" id="PF02536">
    <property type="entry name" value="mTERF"/>
    <property type="match status" value="2"/>
</dbReference>
<dbReference type="GO" id="GO:0009507">
    <property type="term" value="C:chloroplast"/>
    <property type="evidence" value="ECO:0000318"/>
    <property type="project" value="GO_Central"/>
</dbReference>
<dbReference type="InterPro" id="IPR038538">
    <property type="entry name" value="MTERF_sf"/>
</dbReference>
<dbReference type="GO" id="GO:0003676">
    <property type="term" value="F:nucleic acid binding"/>
    <property type="evidence" value="ECO:0007669"/>
    <property type="project" value="InterPro"/>
</dbReference>
<comment type="similarity">
    <text evidence="1">Belongs to the mTERF family.</text>
</comment>
<proteinExistence type="inferred from homology"/>
<dbReference type="Gramene" id="PHT67785">
    <property type="protein sequence ID" value="PHT67785"/>
    <property type="gene ID" value="T459_27272"/>
</dbReference>
<name>A0A2G2YDH1_CAPAN</name>
<dbReference type="AlphaFoldDB" id="A0A2G2YDH1"/>
<comment type="caution">
    <text evidence="4">The sequence shown here is derived from an EMBL/GenBank/DDBJ whole genome shotgun (WGS) entry which is preliminary data.</text>
</comment>
<evidence type="ECO:0000256" key="2">
    <source>
        <dbReference type="ARBA" id="ARBA00022472"/>
    </source>
</evidence>
<keyword evidence="2" id="KW-0806">Transcription termination</keyword>
<protein>
    <submittedName>
        <fullName evidence="4">Uncharacterized protein</fullName>
    </submittedName>
</protein>
<keyword evidence="2" id="KW-0805">Transcription regulation</keyword>
<dbReference type="SMART" id="SM00733">
    <property type="entry name" value="Mterf"/>
    <property type="match status" value="5"/>
</dbReference>
<evidence type="ECO:0000256" key="1">
    <source>
        <dbReference type="ARBA" id="ARBA00007692"/>
    </source>
</evidence>
<dbReference type="PANTHER" id="PTHR13068">
    <property type="entry name" value="CGI-12 PROTEIN-RELATED"/>
    <property type="match status" value="1"/>
</dbReference>
<keyword evidence="3" id="KW-0809">Transit peptide</keyword>
<evidence type="ECO:0000256" key="3">
    <source>
        <dbReference type="ARBA" id="ARBA00022946"/>
    </source>
</evidence>
<dbReference type="PANTHER" id="PTHR13068:SF36">
    <property type="entry name" value="TRANSCRIPTION TERMINATION FACTOR MTEF1, CHLOROPLASTIC"/>
    <property type="match status" value="1"/>
</dbReference>
<keyword evidence="2" id="KW-0804">Transcription</keyword>
<evidence type="ECO:0000313" key="5">
    <source>
        <dbReference type="Proteomes" id="UP000222542"/>
    </source>
</evidence>
<evidence type="ECO:0000313" key="4">
    <source>
        <dbReference type="EMBL" id="PHT67785.1"/>
    </source>
</evidence>
<keyword evidence="5" id="KW-1185">Reference proteome</keyword>
<accession>A0A2G2YDH1</accession>
<sequence>MEELEVGIVMEEEKRIRITCQTDVLLVYSVEHTLTPKIDYLVSLRIARNNVVSMILRSPGLLTFSIEKNFKPKVEYLFKEMDRNIGELKKFPKYFLFSLEGKIKPRNRFLVEHGFMMPLTEMLKVSEGEFYARLIKMRLWPIVIVDDAALKSFYVITILIASTFDLEGIARENVVCMILRSPGLLTFSIEKNFRPKVEYLLKEMDRDIGELKKFPQYFSFSLKGKIKPRHRILVEHGFTMSLSKMLKVRDRDFNAKLKCDCG</sequence>
<reference evidence="4 5" key="2">
    <citation type="journal article" date="2017" name="Genome Biol.">
        <title>New reference genome sequences of hot pepper reveal the massive evolution of plant disease-resistance genes by retroduplication.</title>
        <authorList>
            <person name="Kim S."/>
            <person name="Park J."/>
            <person name="Yeom S.I."/>
            <person name="Kim Y.M."/>
            <person name="Seo E."/>
            <person name="Kim K.T."/>
            <person name="Kim M.S."/>
            <person name="Lee J.M."/>
            <person name="Cheong K."/>
            <person name="Shin H.S."/>
            <person name="Kim S.B."/>
            <person name="Han K."/>
            <person name="Lee J."/>
            <person name="Park M."/>
            <person name="Lee H.A."/>
            <person name="Lee H.Y."/>
            <person name="Lee Y."/>
            <person name="Oh S."/>
            <person name="Lee J.H."/>
            <person name="Choi E."/>
            <person name="Choi E."/>
            <person name="Lee S.E."/>
            <person name="Jeon J."/>
            <person name="Kim H."/>
            <person name="Choi G."/>
            <person name="Song H."/>
            <person name="Lee J."/>
            <person name="Lee S.C."/>
            <person name="Kwon J.K."/>
            <person name="Lee H.Y."/>
            <person name="Koo N."/>
            <person name="Hong Y."/>
            <person name="Kim R.W."/>
            <person name="Kang W.H."/>
            <person name="Huh J.H."/>
            <person name="Kang B.C."/>
            <person name="Yang T.J."/>
            <person name="Lee Y.H."/>
            <person name="Bennetzen J.L."/>
            <person name="Choi D."/>
        </authorList>
    </citation>
    <scope>NUCLEOTIDE SEQUENCE [LARGE SCALE GENOMIC DNA]</scope>
    <source>
        <strain evidence="5">cv. CM334</strain>
    </source>
</reference>
<dbReference type="Proteomes" id="UP000222542">
    <property type="component" value="Unassembled WGS sequence"/>
</dbReference>
<dbReference type="Gene3D" id="1.25.70.10">
    <property type="entry name" value="Transcription termination factor 3, mitochondrial"/>
    <property type="match status" value="2"/>
</dbReference>
<gene>
    <name evidence="4" type="ORF">T459_27272</name>
</gene>
<dbReference type="GO" id="GO:0009658">
    <property type="term" value="P:chloroplast organization"/>
    <property type="evidence" value="ECO:0000318"/>
    <property type="project" value="GO_Central"/>
</dbReference>
<dbReference type="GO" id="GO:0006353">
    <property type="term" value="P:DNA-templated transcription termination"/>
    <property type="evidence" value="ECO:0007669"/>
    <property type="project" value="UniProtKB-KW"/>
</dbReference>
<dbReference type="EMBL" id="AYRZ02000011">
    <property type="protein sequence ID" value="PHT67785.1"/>
    <property type="molecule type" value="Genomic_DNA"/>
</dbReference>